<gene>
    <name evidence="6" type="ORF">DEH84_00040</name>
</gene>
<dbReference type="PROSITE" id="PS52050">
    <property type="entry name" value="WYL"/>
    <property type="match status" value="1"/>
</dbReference>
<protein>
    <recommendedName>
        <fullName evidence="8">WYL domain-containing protein</fullName>
    </recommendedName>
</protein>
<dbReference type="Pfam" id="PF08220">
    <property type="entry name" value="HTH_DeoR"/>
    <property type="match status" value="1"/>
</dbReference>
<dbReference type="PANTHER" id="PTHR34580">
    <property type="match status" value="1"/>
</dbReference>
<dbReference type="PANTHER" id="PTHR34580:SF1">
    <property type="entry name" value="PROTEIN PAFC"/>
    <property type="match status" value="1"/>
</dbReference>
<evidence type="ECO:0000259" key="4">
    <source>
        <dbReference type="Pfam" id="PF13280"/>
    </source>
</evidence>
<keyword evidence="7" id="KW-1185">Reference proteome</keyword>
<dbReference type="EMBL" id="CP029210">
    <property type="protein sequence ID" value="AWI52016.1"/>
    <property type="molecule type" value="Genomic_DNA"/>
</dbReference>
<dbReference type="AlphaFoldDB" id="A0A2U8FNT5"/>
<accession>A0A2U8FNT5</accession>
<dbReference type="KEGG" id="aon:DEH84_00040"/>
<evidence type="ECO:0000313" key="7">
    <source>
        <dbReference type="Proteomes" id="UP000244892"/>
    </source>
</evidence>
<sequence>MDRNFTRLLDLLTLVPRHGKLSTPQLHQRLRARGHDVSARTVQRDLEELATAYPIECDIRSKPFGWGWAAGAPHLSLPAMDWSEAVSFQLLSTYLHGILPDSVMDTLRPYVEEARRKLAQHVPGMPLKRWPERVRIIPPGPGFVAPKVPRPLHATVTEAVLMGCKLAIEYRAFDRQRAKRYVVSPLGLVQFGVVFYVPATFDGHGDVRTLKLHRMLRAELLDEPSGIEHFDLDAWLEAGGMGFGGQERIRLVLRLFDGMGERLKETPLGPDQVVVEEAPGVHRLEVTVIQTVQLERWLWGLGNSVAIVAPEALRGRMHDALISAIGRLSYSQYRFSAQTDIGKN</sequence>
<dbReference type="RefSeq" id="WP_109033734.1">
    <property type="nucleotide sequence ID" value="NZ_CP029210.1"/>
</dbReference>
<evidence type="ECO:0000259" key="3">
    <source>
        <dbReference type="Pfam" id="PF08220"/>
    </source>
</evidence>
<evidence type="ECO:0000256" key="2">
    <source>
        <dbReference type="ARBA" id="ARBA00023163"/>
    </source>
</evidence>
<feature type="domain" description="WCX" evidence="5">
    <location>
        <begin position="247"/>
        <end position="320"/>
    </location>
</feature>
<dbReference type="InterPro" id="IPR036390">
    <property type="entry name" value="WH_DNA-bd_sf"/>
</dbReference>
<reference evidence="6 7" key="1">
    <citation type="submission" date="2018-05" db="EMBL/GenBank/DDBJ databases">
        <title>complete genome sequence of Aquabacterium olei NBRC 110486.</title>
        <authorList>
            <person name="Tang B."/>
            <person name="Chang J."/>
            <person name="Zhang L."/>
            <person name="Yang H."/>
        </authorList>
    </citation>
    <scope>NUCLEOTIDE SEQUENCE [LARGE SCALE GENOMIC DNA]</scope>
    <source>
        <strain evidence="6 7">NBRC 110486</strain>
    </source>
</reference>
<evidence type="ECO:0000259" key="5">
    <source>
        <dbReference type="Pfam" id="PF25583"/>
    </source>
</evidence>
<dbReference type="Pfam" id="PF25583">
    <property type="entry name" value="WCX"/>
    <property type="match status" value="1"/>
</dbReference>
<dbReference type="InterPro" id="IPR001034">
    <property type="entry name" value="DeoR_HTH"/>
</dbReference>
<feature type="domain" description="HTH deoR-type" evidence="3">
    <location>
        <begin position="9"/>
        <end position="55"/>
    </location>
</feature>
<dbReference type="SUPFAM" id="SSF46785">
    <property type="entry name" value="Winged helix' DNA-binding domain"/>
    <property type="match status" value="1"/>
</dbReference>
<dbReference type="GO" id="GO:0003700">
    <property type="term" value="F:DNA-binding transcription factor activity"/>
    <property type="evidence" value="ECO:0007669"/>
    <property type="project" value="InterPro"/>
</dbReference>
<feature type="domain" description="WYL" evidence="4">
    <location>
        <begin position="153"/>
        <end position="219"/>
    </location>
</feature>
<keyword evidence="1" id="KW-0805">Transcription regulation</keyword>
<dbReference type="Pfam" id="PF13280">
    <property type="entry name" value="WYL"/>
    <property type="match status" value="1"/>
</dbReference>
<keyword evidence="2" id="KW-0804">Transcription</keyword>
<organism evidence="6 7">
    <name type="scientific">Aquabacterium olei</name>
    <dbReference type="NCBI Taxonomy" id="1296669"/>
    <lineage>
        <taxon>Bacteria</taxon>
        <taxon>Pseudomonadati</taxon>
        <taxon>Pseudomonadota</taxon>
        <taxon>Betaproteobacteria</taxon>
        <taxon>Burkholderiales</taxon>
        <taxon>Aquabacterium</taxon>
    </lineage>
</organism>
<proteinExistence type="predicted"/>
<dbReference type="InterPro" id="IPR026881">
    <property type="entry name" value="WYL_dom"/>
</dbReference>
<evidence type="ECO:0008006" key="8">
    <source>
        <dbReference type="Google" id="ProtNLM"/>
    </source>
</evidence>
<evidence type="ECO:0000313" key="6">
    <source>
        <dbReference type="EMBL" id="AWI52016.1"/>
    </source>
</evidence>
<dbReference type="InterPro" id="IPR057727">
    <property type="entry name" value="WCX_dom"/>
</dbReference>
<dbReference type="InterPro" id="IPR051534">
    <property type="entry name" value="CBASS_pafABC_assoc_protein"/>
</dbReference>
<dbReference type="Proteomes" id="UP000244892">
    <property type="component" value="Chromosome"/>
</dbReference>
<evidence type="ECO:0000256" key="1">
    <source>
        <dbReference type="ARBA" id="ARBA00023015"/>
    </source>
</evidence>
<dbReference type="OrthoDB" id="8595817at2"/>
<name>A0A2U8FNT5_9BURK</name>